<organism evidence="1 2">
    <name type="scientific">Russula earlei</name>
    <dbReference type="NCBI Taxonomy" id="71964"/>
    <lineage>
        <taxon>Eukaryota</taxon>
        <taxon>Fungi</taxon>
        <taxon>Dikarya</taxon>
        <taxon>Basidiomycota</taxon>
        <taxon>Agaricomycotina</taxon>
        <taxon>Agaricomycetes</taxon>
        <taxon>Russulales</taxon>
        <taxon>Russulaceae</taxon>
        <taxon>Russula</taxon>
    </lineage>
</organism>
<evidence type="ECO:0000313" key="1">
    <source>
        <dbReference type="EMBL" id="KAI9513295.1"/>
    </source>
</evidence>
<protein>
    <submittedName>
        <fullName evidence="1">Uncharacterized protein</fullName>
    </submittedName>
</protein>
<reference evidence="1" key="1">
    <citation type="submission" date="2021-03" db="EMBL/GenBank/DDBJ databases">
        <title>Evolutionary priming and transition to the ectomycorrhizal habit in an iconic lineage of mushroom-forming fungi: is preadaptation a requirement?</title>
        <authorList>
            <consortium name="DOE Joint Genome Institute"/>
            <person name="Looney B.P."/>
            <person name="Miyauchi S."/>
            <person name="Morin E."/>
            <person name="Drula E."/>
            <person name="Courty P.E."/>
            <person name="Chicoki N."/>
            <person name="Fauchery L."/>
            <person name="Kohler A."/>
            <person name="Kuo A."/>
            <person name="LaButti K."/>
            <person name="Pangilinan J."/>
            <person name="Lipzen A."/>
            <person name="Riley R."/>
            <person name="Andreopoulos W."/>
            <person name="He G."/>
            <person name="Johnson J."/>
            <person name="Barry K.W."/>
            <person name="Grigoriev I.V."/>
            <person name="Nagy L."/>
            <person name="Hibbett D."/>
            <person name="Henrissat B."/>
            <person name="Matheny P.B."/>
            <person name="Labbe J."/>
            <person name="Martin A.F."/>
        </authorList>
    </citation>
    <scope>NUCLEOTIDE SEQUENCE</scope>
    <source>
        <strain evidence="1">BPL698</strain>
    </source>
</reference>
<sequence>MIDLHDAHLQKLESECLLQSDTIALRQAILSVLDLTLRFRDALAMDDEGGAPTTALASPRIERRFHHSRRELRGAIQYARTPREAHRASDSESDLEEHPLGHRPLDTLSYPTQPISGDGHQRFGDIYETQDELNKLVRFIHREVERLADNTSGAASAFSVLAFALEDWGR</sequence>
<dbReference type="Proteomes" id="UP001207468">
    <property type="component" value="Unassembled WGS sequence"/>
</dbReference>
<evidence type="ECO:0000313" key="2">
    <source>
        <dbReference type="Proteomes" id="UP001207468"/>
    </source>
</evidence>
<keyword evidence="2" id="KW-1185">Reference proteome</keyword>
<proteinExistence type="predicted"/>
<gene>
    <name evidence="1" type="ORF">F5148DRAFT_289448</name>
</gene>
<dbReference type="EMBL" id="JAGFNK010000002">
    <property type="protein sequence ID" value="KAI9513295.1"/>
    <property type="molecule type" value="Genomic_DNA"/>
</dbReference>
<name>A0ACC0UNY2_9AGAM</name>
<accession>A0ACC0UNY2</accession>
<comment type="caution">
    <text evidence="1">The sequence shown here is derived from an EMBL/GenBank/DDBJ whole genome shotgun (WGS) entry which is preliminary data.</text>
</comment>